<comment type="caution">
    <text evidence="1">The sequence shown here is derived from an EMBL/GenBank/DDBJ whole genome shotgun (WGS) entry which is preliminary data.</text>
</comment>
<dbReference type="PANTHER" id="PTHR35337:SF1">
    <property type="entry name" value="SLR1478 PROTEIN"/>
    <property type="match status" value="1"/>
</dbReference>
<organism evidence="1">
    <name type="scientific">marine sediment metagenome</name>
    <dbReference type="NCBI Taxonomy" id="412755"/>
    <lineage>
        <taxon>unclassified sequences</taxon>
        <taxon>metagenomes</taxon>
        <taxon>ecological metagenomes</taxon>
    </lineage>
</organism>
<reference evidence="1" key="1">
    <citation type="journal article" date="2015" name="Nature">
        <title>Complex archaea that bridge the gap between prokaryotes and eukaryotes.</title>
        <authorList>
            <person name="Spang A."/>
            <person name="Saw J.H."/>
            <person name="Jorgensen S.L."/>
            <person name="Zaremba-Niedzwiedzka K."/>
            <person name="Martijn J."/>
            <person name="Lind A.E."/>
            <person name="van Eijk R."/>
            <person name="Schleper C."/>
            <person name="Guy L."/>
            <person name="Ettema T.J."/>
        </authorList>
    </citation>
    <scope>NUCLEOTIDE SEQUENCE</scope>
</reference>
<sequence length="160" mass="19344">MKTLLDLVKDRLPKEKKKEHYHIFLDKLRAKNERILLKNYVNFQFQRLFYLENKAKWLKFENVLLNNEPRLSPDELSALYIEVTDHLSYAQTFYPDSKTAEYLNHLASQSHQKIYKAKRESSRRFITFFTEEFPLLFYNYQKQLLLAFSTFALFCIITSI</sequence>
<name>A0A0F8XVA2_9ZZZZ</name>
<dbReference type="EMBL" id="LAZR01070502">
    <property type="protein sequence ID" value="KKK40136.1"/>
    <property type="molecule type" value="Genomic_DNA"/>
</dbReference>
<dbReference type="PANTHER" id="PTHR35337">
    <property type="entry name" value="SLR1478 PROTEIN"/>
    <property type="match status" value="1"/>
</dbReference>
<gene>
    <name evidence="1" type="ORF">LCGC14_3168910</name>
</gene>
<dbReference type="AlphaFoldDB" id="A0A0F8XVA2"/>
<accession>A0A0F8XVA2</accession>
<evidence type="ECO:0000313" key="1">
    <source>
        <dbReference type="EMBL" id="KKK40136.1"/>
    </source>
</evidence>
<protein>
    <submittedName>
        <fullName evidence="1">Uncharacterized protein</fullName>
    </submittedName>
</protein>
<proteinExistence type="predicted"/>